<feature type="chain" id="PRO_5042916741" description="Cadherin-12" evidence="15">
    <location>
        <begin position="19"/>
        <end position="697"/>
    </location>
</feature>
<keyword evidence="9 14" id="KW-1133">Transmembrane helix</keyword>
<dbReference type="SUPFAM" id="SSF49313">
    <property type="entry name" value="Cadherin-like"/>
    <property type="match status" value="5"/>
</dbReference>
<reference evidence="17" key="3">
    <citation type="submission" date="2025-09" db="UniProtKB">
        <authorList>
            <consortium name="Ensembl"/>
        </authorList>
    </citation>
    <scope>IDENTIFICATION</scope>
</reference>
<dbReference type="GO" id="GO:0007156">
    <property type="term" value="P:homophilic cell adhesion via plasma membrane adhesion molecules"/>
    <property type="evidence" value="ECO:0007669"/>
    <property type="project" value="InterPro"/>
</dbReference>
<name>A0AAQ4PHJ7_GASAC</name>
<evidence type="ECO:0000256" key="13">
    <source>
        <dbReference type="PROSITE-ProRule" id="PRU00043"/>
    </source>
</evidence>
<keyword evidence="7 13" id="KW-0106">Calcium</keyword>
<dbReference type="GeneTree" id="ENSGT00940000157512"/>
<evidence type="ECO:0000256" key="3">
    <source>
        <dbReference type="ARBA" id="ARBA00022692"/>
    </source>
</evidence>
<dbReference type="Pfam" id="PF00028">
    <property type="entry name" value="Cadherin"/>
    <property type="match status" value="5"/>
</dbReference>
<evidence type="ECO:0000256" key="2">
    <source>
        <dbReference type="ARBA" id="ARBA00022475"/>
    </source>
</evidence>
<dbReference type="FunFam" id="2.60.40.60:FF:000014">
    <property type="entry name" value="Cadherin 8"/>
    <property type="match status" value="1"/>
</dbReference>
<feature type="domain" description="Cadherin" evidence="16">
    <location>
        <begin position="147"/>
        <end position="255"/>
    </location>
</feature>
<evidence type="ECO:0000256" key="7">
    <source>
        <dbReference type="ARBA" id="ARBA00022837"/>
    </source>
</evidence>
<dbReference type="GO" id="GO:0016477">
    <property type="term" value="P:cell migration"/>
    <property type="evidence" value="ECO:0007669"/>
    <property type="project" value="TreeGrafter"/>
</dbReference>
<dbReference type="FunFam" id="2.60.40.60:FF:000009">
    <property type="entry name" value="Cadherin 24"/>
    <property type="match status" value="1"/>
</dbReference>
<dbReference type="Gene3D" id="2.60.40.60">
    <property type="entry name" value="Cadherins"/>
    <property type="match status" value="5"/>
</dbReference>
<keyword evidence="6" id="KW-0677">Repeat</keyword>
<evidence type="ECO:0000256" key="8">
    <source>
        <dbReference type="ARBA" id="ARBA00022889"/>
    </source>
</evidence>
<dbReference type="InterPro" id="IPR020894">
    <property type="entry name" value="Cadherin_CS"/>
</dbReference>
<proteinExistence type="predicted"/>
<evidence type="ECO:0000256" key="1">
    <source>
        <dbReference type="ARBA" id="ARBA00004251"/>
    </source>
</evidence>
<dbReference type="PRINTS" id="PR00205">
    <property type="entry name" value="CADHERIN"/>
</dbReference>
<keyword evidence="10 14" id="KW-0472">Membrane</keyword>
<dbReference type="InterPro" id="IPR002126">
    <property type="entry name" value="Cadherin-like_dom"/>
</dbReference>
<organism evidence="17 18">
    <name type="scientific">Gasterosteus aculeatus aculeatus</name>
    <name type="common">three-spined stickleback</name>
    <dbReference type="NCBI Taxonomy" id="481459"/>
    <lineage>
        <taxon>Eukaryota</taxon>
        <taxon>Metazoa</taxon>
        <taxon>Chordata</taxon>
        <taxon>Craniata</taxon>
        <taxon>Vertebrata</taxon>
        <taxon>Euteleostomi</taxon>
        <taxon>Actinopterygii</taxon>
        <taxon>Neopterygii</taxon>
        <taxon>Teleostei</taxon>
        <taxon>Neoteleostei</taxon>
        <taxon>Acanthomorphata</taxon>
        <taxon>Eupercaria</taxon>
        <taxon>Perciformes</taxon>
        <taxon>Cottioidei</taxon>
        <taxon>Gasterosteales</taxon>
        <taxon>Gasterosteidae</taxon>
        <taxon>Gasterosteus</taxon>
    </lineage>
</organism>
<feature type="domain" description="Cadherin" evidence="16">
    <location>
        <begin position="368"/>
        <end position="472"/>
    </location>
</feature>
<evidence type="ECO:0000256" key="15">
    <source>
        <dbReference type="SAM" id="SignalP"/>
    </source>
</evidence>
<dbReference type="PROSITE" id="PS00232">
    <property type="entry name" value="CADHERIN_1"/>
    <property type="match status" value="2"/>
</dbReference>
<dbReference type="PANTHER" id="PTHR24027:SF106">
    <property type="entry name" value="CADHERIN-18"/>
    <property type="match status" value="1"/>
</dbReference>
<dbReference type="FunFam" id="2.60.40.60:FF:000012">
    <property type="entry name" value="Cadherin 24"/>
    <property type="match status" value="1"/>
</dbReference>
<dbReference type="GO" id="GO:0008013">
    <property type="term" value="F:beta-catenin binding"/>
    <property type="evidence" value="ECO:0007669"/>
    <property type="project" value="TreeGrafter"/>
</dbReference>
<dbReference type="InterPro" id="IPR039808">
    <property type="entry name" value="Cadherin"/>
</dbReference>
<dbReference type="GO" id="GO:0034332">
    <property type="term" value="P:adherens junction organization"/>
    <property type="evidence" value="ECO:0007669"/>
    <property type="project" value="TreeGrafter"/>
</dbReference>
<keyword evidence="8" id="KW-0130">Cell adhesion</keyword>
<feature type="domain" description="Cadherin" evidence="16">
    <location>
        <begin position="253"/>
        <end position="367"/>
    </location>
</feature>
<evidence type="ECO:0000256" key="12">
    <source>
        <dbReference type="ARBA" id="ARBA00069585"/>
    </source>
</evidence>
<dbReference type="GO" id="GO:0016339">
    <property type="term" value="P:calcium-dependent cell-cell adhesion via plasma membrane cell adhesion molecules"/>
    <property type="evidence" value="ECO:0007669"/>
    <property type="project" value="TreeGrafter"/>
</dbReference>
<evidence type="ECO:0000256" key="6">
    <source>
        <dbReference type="ARBA" id="ARBA00022737"/>
    </source>
</evidence>
<evidence type="ECO:0000313" key="17">
    <source>
        <dbReference type="Ensembl" id="ENSGACP00000037408.1"/>
    </source>
</evidence>
<sequence length="697" mass="76963">MSLLITLTVFLPAPLIIHVPSKNQTKLANGETEVHHRPKRGWIWNQFFVLEEHLGPEAQYVGKLHSNSDKGDGSVRYILSGDGAGTIFIIDEVTGDIHATKSLDRERKAHYVLHAQALDRNTEDALEPKSEFIIKVQDINDNPPKFPDGPFVATVPEMSELGTSVLQVTASDADDPTYGNSARIVYSILQGQPYFSVDPKTGIIRTALSDMDREAREHYTVVIQAKDMAGQVGGLSGSTTINITLTDVNDNPPMFPQSLYVPESAQVGKPVGKIKANDEDLGVNADIKYSIINSEGANTFSISSERDTREGVVSLKKPLNYERKKSYTLHIEGTNTHVDPRFSYLGSFKDTATLKITVGDVDEAPVFSIDHYIMDVYENSPGGTEVGVVTARDPDSRNSPVRYYLDSKEEGMRYFRIDEGSGLIRTTRPLDREDASWHNITVMASEVDSPSLLSHVPVTVQVLDVNDNPPEIATDEEVIVCESSRPGQVIQTVTAVDKDDFANGQRFSFALPSLLPVNPNFTLKDNEDNTASIIARRRRFNHLTQDLYELPIVVRDGGEPSLSGTSTLTLRVCPCQSHGRVRMCQGEAFLSSAGLSTGALIAILLCIVILLAIVVLFITLRRSKKEPLIISEEDIRENVVTYDDEGGGEEDTEAFDIIALRNPKNKLYICLLHPRSPFLVRCCMKGVHDSMNHPDAQ</sequence>
<keyword evidence="3 14" id="KW-0812">Transmembrane</keyword>
<feature type="transmembrane region" description="Helical" evidence="14">
    <location>
        <begin position="599"/>
        <end position="620"/>
    </location>
</feature>
<evidence type="ECO:0000256" key="9">
    <source>
        <dbReference type="ARBA" id="ARBA00022989"/>
    </source>
</evidence>
<dbReference type="GO" id="GO:0005912">
    <property type="term" value="C:adherens junction"/>
    <property type="evidence" value="ECO:0007669"/>
    <property type="project" value="TreeGrafter"/>
</dbReference>
<feature type="domain" description="Cadherin" evidence="16">
    <location>
        <begin position="66"/>
        <end position="146"/>
    </location>
</feature>
<dbReference type="FunFam" id="2.60.40.60:FF:000008">
    <property type="entry name" value="Cadherin 24"/>
    <property type="match status" value="1"/>
</dbReference>
<evidence type="ECO:0000256" key="10">
    <source>
        <dbReference type="ARBA" id="ARBA00023136"/>
    </source>
</evidence>
<dbReference type="GO" id="GO:0044331">
    <property type="term" value="P:cell-cell adhesion mediated by cadherin"/>
    <property type="evidence" value="ECO:0007669"/>
    <property type="project" value="TreeGrafter"/>
</dbReference>
<comment type="subcellular location">
    <subcellularLocation>
        <location evidence="1">Cell membrane</location>
        <topology evidence="1">Single-pass type I membrane protein</topology>
    </subcellularLocation>
</comment>
<accession>A0AAQ4PHJ7</accession>
<feature type="signal peptide" evidence="15">
    <location>
        <begin position="1"/>
        <end position="18"/>
    </location>
</feature>
<dbReference type="GO" id="GO:0045296">
    <property type="term" value="F:cadherin binding"/>
    <property type="evidence" value="ECO:0007669"/>
    <property type="project" value="TreeGrafter"/>
</dbReference>
<keyword evidence="5 15" id="KW-0732">Signal</keyword>
<feature type="domain" description="Cadherin" evidence="16">
    <location>
        <begin position="472"/>
        <end position="589"/>
    </location>
</feature>
<dbReference type="FunFam" id="2.60.40.60:FF:000097">
    <property type="entry name" value="cadherin-12 isoform X1"/>
    <property type="match status" value="1"/>
</dbReference>
<dbReference type="Ensembl" id="ENSGACT00000031508.1">
    <property type="protein sequence ID" value="ENSGACP00000037408.1"/>
    <property type="gene ID" value="ENSGACG00000000582.2"/>
</dbReference>
<dbReference type="SMART" id="SM00112">
    <property type="entry name" value="CA"/>
    <property type="match status" value="5"/>
</dbReference>
<evidence type="ECO:0000256" key="11">
    <source>
        <dbReference type="ARBA" id="ARBA00023180"/>
    </source>
</evidence>
<dbReference type="GO" id="GO:0007043">
    <property type="term" value="P:cell-cell junction assembly"/>
    <property type="evidence" value="ECO:0007669"/>
    <property type="project" value="TreeGrafter"/>
</dbReference>
<dbReference type="Proteomes" id="UP000007635">
    <property type="component" value="Chromosome XXI"/>
</dbReference>
<dbReference type="PROSITE" id="PS50268">
    <property type="entry name" value="CADHERIN_2"/>
    <property type="match status" value="5"/>
</dbReference>
<dbReference type="GO" id="GO:0016342">
    <property type="term" value="C:catenin complex"/>
    <property type="evidence" value="ECO:0007669"/>
    <property type="project" value="TreeGrafter"/>
</dbReference>
<evidence type="ECO:0000256" key="5">
    <source>
        <dbReference type="ARBA" id="ARBA00022729"/>
    </source>
</evidence>
<keyword evidence="4" id="KW-0479">Metal-binding</keyword>
<evidence type="ECO:0000313" key="18">
    <source>
        <dbReference type="Proteomes" id="UP000007635"/>
    </source>
</evidence>
<keyword evidence="11" id="KW-0325">Glycoprotein</keyword>
<reference evidence="17" key="2">
    <citation type="submission" date="2025-08" db="UniProtKB">
        <authorList>
            <consortium name="Ensembl"/>
        </authorList>
    </citation>
    <scope>IDENTIFICATION</scope>
</reference>
<dbReference type="CDD" id="cd11304">
    <property type="entry name" value="Cadherin_repeat"/>
    <property type="match status" value="5"/>
</dbReference>
<keyword evidence="2" id="KW-1003">Cell membrane</keyword>
<evidence type="ECO:0000256" key="4">
    <source>
        <dbReference type="ARBA" id="ARBA00022723"/>
    </source>
</evidence>
<dbReference type="GO" id="GO:0005509">
    <property type="term" value="F:calcium ion binding"/>
    <property type="evidence" value="ECO:0007669"/>
    <property type="project" value="UniProtKB-UniRule"/>
</dbReference>
<reference evidence="17 18" key="1">
    <citation type="journal article" date="2021" name="G3 (Bethesda)">
        <title>Improved contiguity of the threespine stickleback genome using long-read sequencing.</title>
        <authorList>
            <person name="Nath S."/>
            <person name="Shaw D.E."/>
            <person name="White M.A."/>
        </authorList>
    </citation>
    <scope>NUCLEOTIDE SEQUENCE [LARGE SCALE GENOMIC DNA]</scope>
    <source>
        <strain evidence="17 18">Lake Benthic</strain>
    </source>
</reference>
<keyword evidence="18" id="KW-1185">Reference proteome</keyword>
<dbReference type="GO" id="GO:0000902">
    <property type="term" value="P:cell morphogenesis"/>
    <property type="evidence" value="ECO:0007669"/>
    <property type="project" value="TreeGrafter"/>
</dbReference>
<evidence type="ECO:0000256" key="14">
    <source>
        <dbReference type="SAM" id="Phobius"/>
    </source>
</evidence>
<dbReference type="InterPro" id="IPR015919">
    <property type="entry name" value="Cadherin-like_sf"/>
</dbReference>
<dbReference type="PANTHER" id="PTHR24027">
    <property type="entry name" value="CADHERIN-23"/>
    <property type="match status" value="1"/>
</dbReference>
<protein>
    <recommendedName>
        <fullName evidence="12">Cadherin-12</fullName>
    </recommendedName>
</protein>
<dbReference type="AlphaFoldDB" id="A0AAQ4PHJ7"/>
<evidence type="ECO:0000259" key="16">
    <source>
        <dbReference type="PROSITE" id="PS50268"/>
    </source>
</evidence>